<dbReference type="AlphaFoldDB" id="A0A6N9Q0W4"/>
<dbReference type="OrthoDB" id="574359at2"/>
<dbReference type="RefSeq" id="WP_160644054.1">
    <property type="nucleotide sequence ID" value="NZ_SIJB01000006.1"/>
</dbReference>
<dbReference type="InterPro" id="IPR010296">
    <property type="entry name" value="DUF899_thioredox"/>
</dbReference>
<dbReference type="Proteomes" id="UP000448943">
    <property type="component" value="Unassembled WGS sequence"/>
</dbReference>
<organism evidence="1 2">
    <name type="scientific">Chengkuizengella marina</name>
    <dbReference type="NCBI Taxonomy" id="2507566"/>
    <lineage>
        <taxon>Bacteria</taxon>
        <taxon>Bacillati</taxon>
        <taxon>Bacillota</taxon>
        <taxon>Bacilli</taxon>
        <taxon>Bacillales</taxon>
        <taxon>Paenibacillaceae</taxon>
        <taxon>Chengkuizengella</taxon>
    </lineage>
</organism>
<proteinExistence type="predicted"/>
<comment type="caution">
    <text evidence="1">The sequence shown here is derived from an EMBL/GenBank/DDBJ whole genome shotgun (WGS) entry which is preliminary data.</text>
</comment>
<reference evidence="1 2" key="1">
    <citation type="submission" date="2019-01" db="EMBL/GenBank/DDBJ databases">
        <title>Chengkuizengella sp. nov., isolated from deep-sea sediment of East Pacific Ocean.</title>
        <authorList>
            <person name="Yang J."/>
            <person name="Lai Q."/>
            <person name="Shao Z."/>
        </authorList>
    </citation>
    <scope>NUCLEOTIDE SEQUENCE [LARGE SCALE GENOMIC DNA]</scope>
    <source>
        <strain evidence="1 2">YPA3-1-1</strain>
    </source>
</reference>
<sequence>MNHQKIVSKEEWLELRKVYLEKEKSFTRQKDQLSIERRELPWVRVEEKYVFEGPNGKETLEQLFEGRSQLIVYHFMFRPNEKEGCKSCSFWADNFNGAIVHLNHRDITMIAVSKAGLRTLEEYKKRMGWNFKWVSSFNNDFNRDYNVSFTKEEIEKGDKLYNFGTVKAPHDEAHGISVFYKNENGEVFHTYSTYSRGLDMVNGAYQYMDLVPKGRGNEGDLSYSMAWLERHDSYN</sequence>
<evidence type="ECO:0000313" key="1">
    <source>
        <dbReference type="EMBL" id="NBI27770.1"/>
    </source>
</evidence>
<gene>
    <name evidence="1" type="ORF">ERL59_02185</name>
</gene>
<name>A0A6N9Q0W4_9BACL</name>
<dbReference type="EMBL" id="SIJB01000006">
    <property type="protein sequence ID" value="NBI27770.1"/>
    <property type="molecule type" value="Genomic_DNA"/>
</dbReference>
<dbReference type="InterPro" id="IPR036249">
    <property type="entry name" value="Thioredoxin-like_sf"/>
</dbReference>
<dbReference type="Pfam" id="PF05988">
    <property type="entry name" value="DUF899"/>
    <property type="match status" value="1"/>
</dbReference>
<evidence type="ECO:0000313" key="2">
    <source>
        <dbReference type="Proteomes" id="UP000448943"/>
    </source>
</evidence>
<keyword evidence="2" id="KW-1185">Reference proteome</keyword>
<dbReference type="Gene3D" id="3.40.30.10">
    <property type="entry name" value="Glutaredoxin"/>
    <property type="match status" value="1"/>
</dbReference>
<protein>
    <submittedName>
        <fullName evidence="1">DUF899 domain-containing protein</fullName>
    </submittedName>
</protein>
<dbReference type="SUPFAM" id="SSF52833">
    <property type="entry name" value="Thioredoxin-like"/>
    <property type="match status" value="1"/>
</dbReference>
<accession>A0A6N9Q0W4</accession>